<reference evidence="2 3" key="1">
    <citation type="submission" date="2020-08" db="EMBL/GenBank/DDBJ databases">
        <title>Genomic Encyclopedia of Type Strains, Phase IV (KMG-IV): sequencing the most valuable type-strain genomes for metagenomic binning, comparative biology and taxonomic classification.</title>
        <authorList>
            <person name="Goeker M."/>
        </authorList>
    </citation>
    <scope>NUCLEOTIDE SEQUENCE [LARGE SCALE GENOMIC DNA]</scope>
    <source>
        <strain evidence="2 3">YC6723</strain>
    </source>
</reference>
<gene>
    <name evidence="2" type="ORF">GGQ80_003228</name>
</gene>
<dbReference type="EMBL" id="JACIEV010000011">
    <property type="protein sequence ID" value="MBB4155308.1"/>
    <property type="molecule type" value="Genomic_DNA"/>
</dbReference>
<keyword evidence="1" id="KW-0472">Membrane</keyword>
<comment type="caution">
    <text evidence="2">The sequence shown here is derived from an EMBL/GenBank/DDBJ whole genome shotgun (WGS) entry which is preliminary data.</text>
</comment>
<keyword evidence="3" id="KW-1185">Reference proteome</keyword>
<proteinExistence type="predicted"/>
<dbReference type="AlphaFoldDB" id="A0A840FN08"/>
<protein>
    <submittedName>
        <fullName evidence="2">Uncharacterized protein</fullName>
    </submittedName>
</protein>
<evidence type="ECO:0000313" key="3">
    <source>
        <dbReference type="Proteomes" id="UP000529795"/>
    </source>
</evidence>
<organism evidence="2 3">
    <name type="scientific">Sphingomonas jinjuensis</name>
    <dbReference type="NCBI Taxonomy" id="535907"/>
    <lineage>
        <taxon>Bacteria</taxon>
        <taxon>Pseudomonadati</taxon>
        <taxon>Pseudomonadota</taxon>
        <taxon>Alphaproteobacteria</taxon>
        <taxon>Sphingomonadales</taxon>
        <taxon>Sphingomonadaceae</taxon>
        <taxon>Sphingomonas</taxon>
    </lineage>
</organism>
<accession>A0A840FN08</accession>
<feature type="transmembrane region" description="Helical" evidence="1">
    <location>
        <begin position="12"/>
        <end position="36"/>
    </location>
</feature>
<evidence type="ECO:0000256" key="1">
    <source>
        <dbReference type="SAM" id="Phobius"/>
    </source>
</evidence>
<dbReference type="Proteomes" id="UP000529795">
    <property type="component" value="Unassembled WGS sequence"/>
</dbReference>
<dbReference type="RefSeq" id="WP_183986685.1">
    <property type="nucleotide sequence ID" value="NZ_JACIEV010000011.1"/>
</dbReference>
<evidence type="ECO:0000313" key="2">
    <source>
        <dbReference type="EMBL" id="MBB4155308.1"/>
    </source>
</evidence>
<name>A0A840FN08_9SPHN</name>
<keyword evidence="1" id="KW-1133">Transmembrane helix</keyword>
<sequence length="48" mass="4897">MTARTMKVRETLRALGTVTLYIFGAAAIGTGLALVADANVTALTMGAL</sequence>
<keyword evidence="1" id="KW-0812">Transmembrane</keyword>